<feature type="non-terminal residue" evidence="1">
    <location>
        <position position="59"/>
    </location>
</feature>
<sequence>MGLSEGIWKGNLVLSEGEKDVKGRLVKLTLEEWMGLSAPRRVCEVKDGRMDHLLILLPS</sequence>
<gene>
    <name evidence="1" type="ORF">AYBTSS11_LOCUS21803</name>
</gene>
<evidence type="ECO:0000313" key="1">
    <source>
        <dbReference type="EMBL" id="CAJ1968602.1"/>
    </source>
</evidence>
<dbReference type="AlphaFoldDB" id="A0AA86T5E7"/>
<evidence type="ECO:0000313" key="2">
    <source>
        <dbReference type="Proteomes" id="UP001189624"/>
    </source>
</evidence>
<proteinExistence type="predicted"/>
<keyword evidence="2" id="KW-1185">Reference proteome</keyword>
<dbReference type="Proteomes" id="UP001189624">
    <property type="component" value="Chromosome 7"/>
</dbReference>
<name>A0AA86T5E7_9FABA</name>
<protein>
    <submittedName>
        <fullName evidence="1">Uncharacterized protein</fullName>
    </submittedName>
</protein>
<organism evidence="1 2">
    <name type="scientific">Sphenostylis stenocarpa</name>
    <dbReference type="NCBI Taxonomy" id="92480"/>
    <lineage>
        <taxon>Eukaryota</taxon>
        <taxon>Viridiplantae</taxon>
        <taxon>Streptophyta</taxon>
        <taxon>Embryophyta</taxon>
        <taxon>Tracheophyta</taxon>
        <taxon>Spermatophyta</taxon>
        <taxon>Magnoliopsida</taxon>
        <taxon>eudicotyledons</taxon>
        <taxon>Gunneridae</taxon>
        <taxon>Pentapetalae</taxon>
        <taxon>rosids</taxon>
        <taxon>fabids</taxon>
        <taxon>Fabales</taxon>
        <taxon>Fabaceae</taxon>
        <taxon>Papilionoideae</taxon>
        <taxon>50 kb inversion clade</taxon>
        <taxon>NPAAA clade</taxon>
        <taxon>indigoferoid/millettioid clade</taxon>
        <taxon>Phaseoleae</taxon>
        <taxon>Sphenostylis</taxon>
    </lineage>
</organism>
<dbReference type="EMBL" id="OY731404">
    <property type="protein sequence ID" value="CAJ1968602.1"/>
    <property type="molecule type" value="Genomic_DNA"/>
</dbReference>
<reference evidence="1" key="1">
    <citation type="submission" date="2023-10" db="EMBL/GenBank/DDBJ databases">
        <authorList>
            <person name="Domelevo Entfellner J.-B."/>
        </authorList>
    </citation>
    <scope>NUCLEOTIDE SEQUENCE</scope>
</reference>
<accession>A0AA86T5E7</accession>
<dbReference type="Gramene" id="rna-AYBTSS11_LOCUS21803">
    <property type="protein sequence ID" value="CAJ1968602.1"/>
    <property type="gene ID" value="gene-AYBTSS11_LOCUS21803"/>
</dbReference>